<dbReference type="InterPro" id="IPR008279">
    <property type="entry name" value="PEP-util_enz_mobile_dom"/>
</dbReference>
<protein>
    <submittedName>
        <fullName evidence="3">Pyruvate,water dikinase</fullName>
    </submittedName>
</protein>
<dbReference type="PANTHER" id="PTHR43615">
    <property type="entry name" value="PHOSPHOENOLPYRUVATE SYNTHASE-RELATED"/>
    <property type="match status" value="1"/>
</dbReference>
<sequence>MGLIRLSEIDRSMVDLVGGKAAGLGEMVKAGERVPDGFCLTVEPYLARDLPEADLLDAYERLGGGRVAVRSSATAEDLPDASFAGQQDTYLNIEGADELFDAVRRCWVSLHSERAVAYRAAAGIDDAAMAVVIQRMVDPVVAGVTFTANPITGCRTETVIDAAPGLGTAVVDGSVVPDHYVLSRNAPATPNPDGCLDGCQLEQLREAGRRLQRHFGVPQDIEWAFDGEGRLWLLQSRPITTLFPLPPDTGDTRLYLEIGHIQGMLRPCTPMGVALLKTGAAMWFKSLGAKVDPRDPLPRLVPIGGRLYLDLTDFVRNKAMRKQLPTSLEIYGPRVRSAVNRAIDDPRFAPRRGLPFRPGTALKAAARLMLPAIAGFVSSLARPAAARARAYRGVEEIKSTLTPPPESATAAERLRWVVEDSHKTVMSPDMKGILWPLMAGIVAGTTPAGLLDEVASPEELDTVLGGMPHNVTTEMDLALWDLAVNARAHGDLFSSTPPEQLAARYFAGELPDIGMAAFLDRYGMRAAAEVDVGVPRWAEDPAPLFATIANYLRVDNPEQAPDRRFAAAAAKAEEMIETLSRRVRSQRPIRGRVAVFFMRRSRQLTGLREIGKFAWLPAIQASRRQLLLIGEDLVARELLERADDIMFLDLEQVHAAVHGGTDHRELVTLRRAAHEREQRRPTVPGALLSDGTDLEALAPAVPADNGVLVGMSGAAGRATGRARVIHDPSGAHIEPGEILVAPTTDPGWTPLFLTAAGLVTETGSPVAHGPTVAREYGIPAVICVRNATREIRTGQLITVDGAAGTVRVEGIPPADS</sequence>
<dbReference type="InterPro" id="IPR002192">
    <property type="entry name" value="PPDK_AMP/ATP-bd"/>
</dbReference>
<dbReference type="GO" id="GO:0005524">
    <property type="term" value="F:ATP binding"/>
    <property type="evidence" value="ECO:0007669"/>
    <property type="project" value="InterPro"/>
</dbReference>
<dbReference type="SUPFAM" id="SSF52009">
    <property type="entry name" value="Phosphohistidine domain"/>
    <property type="match status" value="1"/>
</dbReference>
<feature type="domain" description="Pyruvate phosphate dikinase AMP/ATP-binding" evidence="2">
    <location>
        <begin position="53"/>
        <end position="185"/>
    </location>
</feature>
<dbReference type="EMBL" id="QGHB01000010">
    <property type="protein sequence ID" value="PWK83609.1"/>
    <property type="molecule type" value="Genomic_DNA"/>
</dbReference>
<evidence type="ECO:0000313" key="3">
    <source>
        <dbReference type="EMBL" id="PWK83609.1"/>
    </source>
</evidence>
<dbReference type="Pfam" id="PF01326">
    <property type="entry name" value="PPDK_N"/>
    <property type="match status" value="2"/>
</dbReference>
<dbReference type="PANTHER" id="PTHR43615:SF1">
    <property type="entry name" value="PPDK_N DOMAIN-CONTAINING PROTEIN"/>
    <property type="match status" value="1"/>
</dbReference>
<keyword evidence="3" id="KW-0670">Pyruvate</keyword>
<comment type="caution">
    <text evidence="3">The sequence shown here is derived from an EMBL/GenBank/DDBJ whole genome shotgun (WGS) entry which is preliminary data.</text>
</comment>
<dbReference type="Gene3D" id="3.30.470.20">
    <property type="entry name" value="ATP-grasp fold, B domain"/>
    <property type="match status" value="2"/>
</dbReference>
<feature type="domain" description="Pyruvate phosphate dikinase AMP/ATP-binding" evidence="2">
    <location>
        <begin position="195"/>
        <end position="241"/>
    </location>
</feature>
<gene>
    <name evidence="3" type="ORF">C8D88_11065</name>
</gene>
<dbReference type="SUPFAM" id="SSF56059">
    <property type="entry name" value="Glutathione synthetase ATP-binding domain-like"/>
    <property type="match status" value="1"/>
</dbReference>
<accession>A0A316I8K6</accession>
<dbReference type="RefSeq" id="WP_109639431.1">
    <property type="nucleotide sequence ID" value="NZ_QGHB01000010.1"/>
</dbReference>
<evidence type="ECO:0000259" key="2">
    <source>
        <dbReference type="Pfam" id="PF01326"/>
    </source>
</evidence>
<keyword evidence="3" id="KW-0808">Transferase</keyword>
<feature type="domain" description="PEP-utilising enzyme mobile" evidence="1">
    <location>
        <begin position="733"/>
        <end position="804"/>
    </location>
</feature>
<dbReference type="InterPro" id="IPR013815">
    <property type="entry name" value="ATP_grasp_subdomain_1"/>
</dbReference>
<reference evidence="3 4" key="1">
    <citation type="submission" date="2018-05" db="EMBL/GenBank/DDBJ databases">
        <title>Genomic Encyclopedia of Type Strains, Phase IV (KMG-IV): sequencing the most valuable type-strain genomes for metagenomic binning, comparative biology and taxonomic classification.</title>
        <authorList>
            <person name="Goeker M."/>
        </authorList>
    </citation>
    <scope>NUCLEOTIDE SEQUENCE [LARGE SCALE GENOMIC DNA]</scope>
    <source>
        <strain evidence="3 4">DSM 45480</strain>
    </source>
</reference>
<evidence type="ECO:0000313" key="4">
    <source>
        <dbReference type="Proteomes" id="UP000246005"/>
    </source>
</evidence>
<dbReference type="AlphaFoldDB" id="A0A316I8K6"/>
<proteinExistence type="predicted"/>
<keyword evidence="3" id="KW-0418">Kinase</keyword>
<dbReference type="Pfam" id="PF00391">
    <property type="entry name" value="PEP-utilizers"/>
    <property type="match status" value="1"/>
</dbReference>
<dbReference type="Proteomes" id="UP000246005">
    <property type="component" value="Unassembled WGS sequence"/>
</dbReference>
<dbReference type="Gene3D" id="3.50.30.10">
    <property type="entry name" value="Phosphohistidine domain"/>
    <property type="match status" value="1"/>
</dbReference>
<organism evidence="3 4">
    <name type="scientific">Lentzea atacamensis</name>
    <dbReference type="NCBI Taxonomy" id="531938"/>
    <lineage>
        <taxon>Bacteria</taxon>
        <taxon>Bacillati</taxon>
        <taxon>Actinomycetota</taxon>
        <taxon>Actinomycetes</taxon>
        <taxon>Pseudonocardiales</taxon>
        <taxon>Pseudonocardiaceae</taxon>
        <taxon>Lentzea</taxon>
    </lineage>
</organism>
<dbReference type="InterPro" id="IPR036637">
    <property type="entry name" value="Phosphohistidine_dom_sf"/>
</dbReference>
<dbReference type="Gene3D" id="3.30.1490.20">
    <property type="entry name" value="ATP-grasp fold, A domain"/>
    <property type="match status" value="2"/>
</dbReference>
<evidence type="ECO:0000259" key="1">
    <source>
        <dbReference type="Pfam" id="PF00391"/>
    </source>
</evidence>
<dbReference type="InterPro" id="IPR051549">
    <property type="entry name" value="PEP_Utilizing_Enz"/>
</dbReference>
<name>A0A316I8K6_9PSEU</name>
<dbReference type="GO" id="GO:0016301">
    <property type="term" value="F:kinase activity"/>
    <property type="evidence" value="ECO:0007669"/>
    <property type="project" value="UniProtKB-KW"/>
</dbReference>